<dbReference type="EC" id="2.7.11.1" evidence="1"/>
<evidence type="ECO:0000256" key="5">
    <source>
        <dbReference type="ARBA" id="ARBA00022777"/>
    </source>
</evidence>
<dbReference type="Pfam" id="PF00069">
    <property type="entry name" value="Pkinase"/>
    <property type="match status" value="1"/>
</dbReference>
<keyword evidence="3" id="KW-0808">Transferase</keyword>
<evidence type="ECO:0000259" key="9">
    <source>
        <dbReference type="PROSITE" id="PS50011"/>
    </source>
</evidence>
<reference evidence="10" key="1">
    <citation type="submission" date="2021-03" db="EMBL/GenBank/DDBJ databases">
        <title>Whole genome shotgun sequence of Actinoplanes consettensis NBRC 14913.</title>
        <authorList>
            <person name="Komaki H."/>
            <person name="Tamura T."/>
        </authorList>
    </citation>
    <scope>NUCLEOTIDE SEQUENCE</scope>
    <source>
        <strain evidence="10">NBRC 14913</strain>
    </source>
</reference>
<dbReference type="PANTHER" id="PTHR43289">
    <property type="entry name" value="MITOGEN-ACTIVATED PROTEIN KINASE KINASE KINASE 20-RELATED"/>
    <property type="match status" value="1"/>
</dbReference>
<keyword evidence="11" id="KW-1185">Reference proteome</keyword>
<dbReference type="InterPro" id="IPR017441">
    <property type="entry name" value="Protein_kinase_ATP_BS"/>
</dbReference>
<evidence type="ECO:0000256" key="7">
    <source>
        <dbReference type="PROSITE-ProRule" id="PRU10141"/>
    </source>
</evidence>
<dbReference type="EMBL" id="BOQP01000047">
    <property type="protein sequence ID" value="GIM81533.1"/>
    <property type="molecule type" value="Genomic_DNA"/>
</dbReference>
<evidence type="ECO:0000256" key="1">
    <source>
        <dbReference type="ARBA" id="ARBA00012513"/>
    </source>
</evidence>
<dbReference type="GO" id="GO:0005524">
    <property type="term" value="F:ATP binding"/>
    <property type="evidence" value="ECO:0007669"/>
    <property type="project" value="UniProtKB-UniRule"/>
</dbReference>
<dbReference type="Proteomes" id="UP000680865">
    <property type="component" value="Unassembled WGS sequence"/>
</dbReference>
<dbReference type="CDD" id="cd14014">
    <property type="entry name" value="STKc_PknB_like"/>
    <property type="match status" value="1"/>
</dbReference>
<dbReference type="InterPro" id="IPR011009">
    <property type="entry name" value="Kinase-like_dom_sf"/>
</dbReference>
<feature type="binding site" evidence="7">
    <location>
        <position position="43"/>
    </location>
    <ligand>
        <name>ATP</name>
        <dbReference type="ChEBI" id="CHEBI:30616"/>
    </ligand>
</feature>
<proteinExistence type="predicted"/>
<protein>
    <recommendedName>
        <fullName evidence="1">non-specific serine/threonine protein kinase</fullName>
        <ecNumber evidence="1">2.7.11.1</ecNumber>
    </recommendedName>
</protein>
<evidence type="ECO:0000256" key="2">
    <source>
        <dbReference type="ARBA" id="ARBA00022527"/>
    </source>
</evidence>
<sequence>MLMAVRRMLIAGRYRLREPVGSGGMGRVWLARDEMLDRDVAVKEFVPPDWMTDEEKTRLRDRTLREARSAARLNHPHVVKIYDVVHAEDQPWIVMEYVPSRSLHQVIGEDGPYDPRSAARIGLDVLEAITAAHRAGVLHRDVKPHNVLIGHDGRVVLTDFGLATFVDDGSVTGPGLIVGSPQYVSPERARDGASTVESDLWSFGATLFAAVEGRSPFARESSMATLMALATEEPDAPVRAGPLAPVLTGLLQREPIDRLDAASTRDQLREVAGLFQGHAVVPAPRAPMDDPAPSPAPVPSPASVPATPPGPEPPRPAVRRSLALIGGFLVVALLAGTALLLRDRDTPIPPVSQPSAAAPASSSVSAAAPVGFSPVKCLGEASDGLPTTPQPGAERLRDGWALYAGWSYFQQGDFHIAVPDGWTYEKVGTTLCFRDPIALRVLSVDPSRNPAGNPEKACRDEVTLLRDAGKLPGYQQYGINRVSSLDRAADWEYAYDDKGSGARLHAMTRWVASGGKGYAYGLMTRDLDWPANFATWGMIVSTFYTNA</sequence>
<keyword evidence="5" id="KW-0418">Kinase</keyword>
<organism evidence="10 11">
    <name type="scientific">Winogradskya consettensis</name>
    <dbReference type="NCBI Taxonomy" id="113560"/>
    <lineage>
        <taxon>Bacteria</taxon>
        <taxon>Bacillati</taxon>
        <taxon>Actinomycetota</taxon>
        <taxon>Actinomycetes</taxon>
        <taxon>Micromonosporales</taxon>
        <taxon>Micromonosporaceae</taxon>
        <taxon>Winogradskya</taxon>
    </lineage>
</organism>
<dbReference type="InterPro" id="IPR000719">
    <property type="entry name" value="Prot_kinase_dom"/>
</dbReference>
<keyword evidence="6 7" id="KW-0067">ATP-binding</keyword>
<dbReference type="GO" id="GO:0004674">
    <property type="term" value="F:protein serine/threonine kinase activity"/>
    <property type="evidence" value="ECO:0007669"/>
    <property type="project" value="UniProtKB-KW"/>
</dbReference>
<dbReference type="SUPFAM" id="SSF56112">
    <property type="entry name" value="Protein kinase-like (PK-like)"/>
    <property type="match status" value="1"/>
</dbReference>
<comment type="caution">
    <text evidence="10">The sequence shown here is derived from an EMBL/GenBank/DDBJ whole genome shotgun (WGS) entry which is preliminary data.</text>
</comment>
<dbReference type="PROSITE" id="PS00107">
    <property type="entry name" value="PROTEIN_KINASE_ATP"/>
    <property type="match status" value="1"/>
</dbReference>
<dbReference type="AlphaFoldDB" id="A0A919T252"/>
<evidence type="ECO:0000256" key="8">
    <source>
        <dbReference type="SAM" id="MobiDB-lite"/>
    </source>
</evidence>
<keyword evidence="4 7" id="KW-0547">Nucleotide-binding</keyword>
<dbReference type="Gene3D" id="1.10.510.10">
    <property type="entry name" value="Transferase(Phosphotransferase) domain 1"/>
    <property type="match status" value="1"/>
</dbReference>
<dbReference type="PROSITE" id="PS50011">
    <property type="entry name" value="PROTEIN_KINASE_DOM"/>
    <property type="match status" value="1"/>
</dbReference>
<name>A0A919T252_9ACTN</name>
<evidence type="ECO:0000313" key="11">
    <source>
        <dbReference type="Proteomes" id="UP000680865"/>
    </source>
</evidence>
<dbReference type="InterPro" id="IPR008271">
    <property type="entry name" value="Ser/Thr_kinase_AS"/>
</dbReference>
<accession>A0A919T252</accession>
<evidence type="ECO:0000256" key="6">
    <source>
        <dbReference type="ARBA" id="ARBA00022840"/>
    </source>
</evidence>
<evidence type="ECO:0000256" key="4">
    <source>
        <dbReference type="ARBA" id="ARBA00022741"/>
    </source>
</evidence>
<dbReference type="PROSITE" id="PS00108">
    <property type="entry name" value="PROTEIN_KINASE_ST"/>
    <property type="match status" value="1"/>
</dbReference>
<keyword evidence="2" id="KW-0723">Serine/threonine-protein kinase</keyword>
<evidence type="ECO:0000256" key="3">
    <source>
        <dbReference type="ARBA" id="ARBA00022679"/>
    </source>
</evidence>
<dbReference type="Gene3D" id="3.30.200.20">
    <property type="entry name" value="Phosphorylase Kinase, domain 1"/>
    <property type="match status" value="1"/>
</dbReference>
<feature type="region of interest" description="Disordered" evidence="8">
    <location>
        <begin position="281"/>
        <end position="318"/>
    </location>
</feature>
<feature type="domain" description="Protein kinase" evidence="9">
    <location>
        <begin position="14"/>
        <end position="281"/>
    </location>
</feature>
<dbReference type="SMART" id="SM00220">
    <property type="entry name" value="S_TKc"/>
    <property type="match status" value="1"/>
</dbReference>
<evidence type="ECO:0000313" key="10">
    <source>
        <dbReference type="EMBL" id="GIM81533.1"/>
    </source>
</evidence>
<feature type="compositionally biased region" description="Pro residues" evidence="8">
    <location>
        <begin position="290"/>
        <end position="316"/>
    </location>
</feature>
<gene>
    <name evidence="10" type="ORF">Aco04nite_77090</name>
</gene>
<dbReference type="PANTHER" id="PTHR43289:SF6">
    <property type="entry name" value="SERINE_THREONINE-PROTEIN KINASE NEKL-3"/>
    <property type="match status" value="1"/>
</dbReference>